<sequence>MSFMVGGIVNRKRRLRVTNLTTVATVCKVNPACCNGTPAQGSGTFIVGIILKKATIQLPKYIVTDDCDVQTLSTDPICDPCEVRVASTAAGTLATDFENGDTVDGVTLATGDRILLKNQADSKENGVYTVNASGAPTRAIDLNSDSEFVEGMGHDVTEGTANADKVFSLTTPEPISVGTTNLAYAETTVGPRLQVRVKRIQVALPLGGRVVREACEEASCCLQWYVEPLFNVLTFPAAWFKPIVFDTVAMVSGAPVVGGAAYCALPASLPFNNTGTGGIGADATATLQDGVVTDITIRSAGSGYTSAPTVAFASVNNGNTLDRRHILVGGTGAAATVSISGGGVSAITLTNGGSGYKTTPNQWGATTLNGNGDSISPIIAYQGVYGGWTMVIQGAVSQIFSEAPTLVGNPNAPQPVCPSSPVIVEAILFPGYQYRLTPMES</sequence>
<evidence type="ECO:0000313" key="1">
    <source>
        <dbReference type="EMBL" id="OGG44122.1"/>
    </source>
</evidence>
<organism evidence="1 2">
    <name type="scientific">Handelsmanbacteria sp. (strain RIFCSPLOWO2_12_FULL_64_10)</name>
    <dbReference type="NCBI Taxonomy" id="1817868"/>
    <lineage>
        <taxon>Bacteria</taxon>
        <taxon>Candidatus Handelsmaniibacteriota</taxon>
    </lineage>
</organism>
<name>A0A1F6C517_HANXR</name>
<reference evidence="1 2" key="1">
    <citation type="journal article" date="2016" name="Nat. Commun.">
        <title>Thousands of microbial genomes shed light on interconnected biogeochemical processes in an aquifer system.</title>
        <authorList>
            <person name="Anantharaman K."/>
            <person name="Brown C.T."/>
            <person name="Hug L.A."/>
            <person name="Sharon I."/>
            <person name="Castelle C.J."/>
            <person name="Probst A.J."/>
            <person name="Thomas B.C."/>
            <person name="Singh A."/>
            <person name="Wilkins M.J."/>
            <person name="Karaoz U."/>
            <person name="Brodie E.L."/>
            <person name="Williams K.H."/>
            <person name="Hubbard S.S."/>
            <person name="Banfield J.F."/>
        </authorList>
    </citation>
    <scope>NUCLEOTIDE SEQUENCE [LARGE SCALE GENOMIC DNA]</scope>
    <source>
        <strain evidence="2">RIFCSPLOWO2_12_FULL_64_10</strain>
    </source>
</reference>
<accession>A0A1F6C517</accession>
<protein>
    <submittedName>
        <fullName evidence="1">Uncharacterized protein</fullName>
    </submittedName>
</protein>
<evidence type="ECO:0000313" key="2">
    <source>
        <dbReference type="Proteomes" id="UP000178606"/>
    </source>
</evidence>
<proteinExistence type="predicted"/>
<gene>
    <name evidence="1" type="ORF">A3F84_27820</name>
</gene>
<dbReference type="AlphaFoldDB" id="A0A1F6C517"/>
<dbReference type="Proteomes" id="UP000178606">
    <property type="component" value="Unassembled WGS sequence"/>
</dbReference>
<comment type="caution">
    <text evidence="1">The sequence shown here is derived from an EMBL/GenBank/DDBJ whole genome shotgun (WGS) entry which is preliminary data.</text>
</comment>
<dbReference type="EMBL" id="MFKF01000416">
    <property type="protein sequence ID" value="OGG44122.1"/>
    <property type="molecule type" value="Genomic_DNA"/>
</dbReference>